<evidence type="ECO:0000256" key="1">
    <source>
        <dbReference type="ARBA" id="ARBA00001968"/>
    </source>
</evidence>
<dbReference type="EnsemblMetazoa" id="AQUA010060-RA">
    <property type="protein sequence ID" value="AQUA010060-PA"/>
    <property type="gene ID" value="AQUA010060"/>
</dbReference>
<evidence type="ECO:0000256" key="15">
    <source>
        <dbReference type="SAM" id="SignalP"/>
    </source>
</evidence>
<dbReference type="PANTHER" id="PTHR11575">
    <property type="entry name" value="5'-NUCLEOTIDASE-RELATED"/>
    <property type="match status" value="1"/>
</dbReference>
<dbReference type="Gene3D" id="3.40.50.1820">
    <property type="entry name" value="alpha/beta hydrolase"/>
    <property type="match status" value="1"/>
</dbReference>
<comment type="similarity">
    <text evidence="3">Belongs to the 5'-nucleotidase family.</text>
</comment>
<feature type="signal peptide" evidence="15">
    <location>
        <begin position="1"/>
        <end position="22"/>
    </location>
</feature>
<keyword evidence="6" id="KW-0964">Secreted</keyword>
<dbReference type="Pfam" id="PF00561">
    <property type="entry name" value="Abhydrolase_1"/>
    <property type="match status" value="1"/>
</dbReference>
<dbReference type="Pfam" id="PF00149">
    <property type="entry name" value="Metallophos"/>
    <property type="match status" value="1"/>
</dbReference>
<keyword evidence="10" id="KW-0547">Nucleotide-binding</keyword>
<dbReference type="GO" id="GO:0046872">
    <property type="term" value="F:metal ion binding"/>
    <property type="evidence" value="ECO:0007669"/>
    <property type="project" value="UniProtKB-KW"/>
</dbReference>
<dbReference type="Gene3D" id="3.90.780.10">
    <property type="entry name" value="5'-Nucleotidase, C-terminal domain"/>
    <property type="match status" value="1"/>
</dbReference>
<dbReference type="Gene3D" id="3.60.21.10">
    <property type="match status" value="1"/>
</dbReference>
<dbReference type="PANTHER" id="PTHR11575:SF32">
    <property type="entry name" value="APYRASE-LIKE PROTEIN"/>
    <property type="match status" value="1"/>
</dbReference>
<evidence type="ECO:0000256" key="7">
    <source>
        <dbReference type="ARBA" id="ARBA00022656"/>
    </source>
</evidence>
<dbReference type="GO" id="GO:0090729">
    <property type="term" value="F:toxin activity"/>
    <property type="evidence" value="ECO:0007669"/>
    <property type="project" value="UniProtKB-KW"/>
</dbReference>
<dbReference type="InterPro" id="IPR036907">
    <property type="entry name" value="5'-Nucleotdase_C_sf"/>
</dbReference>
<evidence type="ECO:0000256" key="10">
    <source>
        <dbReference type="ARBA" id="ARBA00022741"/>
    </source>
</evidence>
<evidence type="ECO:0000256" key="12">
    <source>
        <dbReference type="ARBA" id="ARBA00023180"/>
    </source>
</evidence>
<dbReference type="VEuPathDB" id="VectorBase:AQUA010060"/>
<evidence type="ECO:0000256" key="14">
    <source>
        <dbReference type="ARBA" id="ARBA00074431"/>
    </source>
</evidence>
<keyword evidence="8" id="KW-0479">Metal-binding</keyword>
<keyword evidence="12" id="KW-0325">Glycoprotein</keyword>
<dbReference type="InterPro" id="IPR000073">
    <property type="entry name" value="AB_hydrolase_1"/>
</dbReference>
<dbReference type="GO" id="GO:0005576">
    <property type="term" value="C:extracellular region"/>
    <property type="evidence" value="ECO:0007669"/>
    <property type="project" value="UniProtKB-SubCell"/>
</dbReference>
<evidence type="ECO:0000256" key="3">
    <source>
        <dbReference type="ARBA" id="ARBA00006654"/>
    </source>
</evidence>
<dbReference type="InterPro" id="IPR029058">
    <property type="entry name" value="AB_hydrolase_fold"/>
</dbReference>
<comment type="cofactor">
    <cofactor evidence="1">
        <name>a divalent metal cation</name>
        <dbReference type="ChEBI" id="CHEBI:60240"/>
    </cofactor>
</comment>
<keyword evidence="11" id="KW-0378">Hydrolase</keyword>
<dbReference type="PROSITE" id="PS00786">
    <property type="entry name" value="5_NUCLEOTIDASE_2"/>
    <property type="match status" value="1"/>
</dbReference>
<dbReference type="InterPro" id="IPR029052">
    <property type="entry name" value="Metallo-depent_PP-like"/>
</dbReference>
<evidence type="ECO:0000259" key="18">
    <source>
        <dbReference type="Pfam" id="PF02872"/>
    </source>
</evidence>
<evidence type="ECO:0000259" key="16">
    <source>
        <dbReference type="Pfam" id="PF00149"/>
    </source>
</evidence>
<dbReference type="CDD" id="cd07409">
    <property type="entry name" value="MPP_CD73_N"/>
    <property type="match status" value="1"/>
</dbReference>
<evidence type="ECO:0000256" key="6">
    <source>
        <dbReference type="ARBA" id="ARBA00022525"/>
    </source>
</evidence>
<accession>A0A182XJM6</accession>
<dbReference type="Proteomes" id="UP000076407">
    <property type="component" value="Unassembled WGS sequence"/>
</dbReference>
<keyword evidence="5" id="KW-1201">Platelet aggregation inhibiting toxin</keyword>
<proteinExistence type="inferred from homology"/>
<dbReference type="AlphaFoldDB" id="A0A182XJM6"/>
<dbReference type="Pfam" id="PF02872">
    <property type="entry name" value="5_nucleotid_C"/>
    <property type="match status" value="1"/>
</dbReference>
<dbReference type="STRING" id="34691.A0A182XJM6"/>
<dbReference type="GO" id="GO:0004050">
    <property type="term" value="F:apyrase activity"/>
    <property type="evidence" value="ECO:0007669"/>
    <property type="project" value="UniProtKB-EC"/>
</dbReference>
<evidence type="ECO:0000256" key="9">
    <source>
        <dbReference type="ARBA" id="ARBA00022729"/>
    </source>
</evidence>
<dbReference type="GO" id="GO:0005886">
    <property type="term" value="C:plasma membrane"/>
    <property type="evidence" value="ECO:0007669"/>
    <property type="project" value="TreeGrafter"/>
</dbReference>
<feature type="chain" id="PRO_5008143029" description="Apyrase" evidence="15">
    <location>
        <begin position="23"/>
        <end position="908"/>
    </location>
</feature>
<feature type="domain" description="Calcineurin-like phosphoesterase" evidence="16">
    <location>
        <begin position="40"/>
        <end position="256"/>
    </location>
</feature>
<dbReference type="InterPro" id="IPR008334">
    <property type="entry name" value="5'-Nucleotdase_C"/>
</dbReference>
<dbReference type="FunFam" id="3.60.21.10:FF:000020">
    <property type="entry name" value="NT5E isoform 4"/>
    <property type="match status" value="1"/>
</dbReference>
<keyword evidence="7" id="KW-0800">Toxin</keyword>
<keyword evidence="9 15" id="KW-0732">Signal</keyword>
<dbReference type="InterPro" id="IPR006179">
    <property type="entry name" value="5_nucleotidase/apyrase"/>
</dbReference>
<evidence type="ECO:0000256" key="11">
    <source>
        <dbReference type="ARBA" id="ARBA00022801"/>
    </source>
</evidence>
<organism evidence="19 20">
    <name type="scientific">Anopheles quadriannulatus</name>
    <name type="common">Mosquito</name>
    <dbReference type="NCBI Taxonomy" id="34691"/>
    <lineage>
        <taxon>Eukaryota</taxon>
        <taxon>Metazoa</taxon>
        <taxon>Ecdysozoa</taxon>
        <taxon>Arthropoda</taxon>
        <taxon>Hexapoda</taxon>
        <taxon>Insecta</taxon>
        <taxon>Pterygota</taxon>
        <taxon>Neoptera</taxon>
        <taxon>Endopterygota</taxon>
        <taxon>Diptera</taxon>
        <taxon>Nematocera</taxon>
        <taxon>Culicoidea</taxon>
        <taxon>Culicidae</taxon>
        <taxon>Anophelinae</taxon>
        <taxon>Anopheles</taxon>
    </lineage>
</organism>
<dbReference type="SUPFAM" id="SSF56300">
    <property type="entry name" value="Metallo-dependent phosphatases"/>
    <property type="match status" value="1"/>
</dbReference>
<reference evidence="19" key="1">
    <citation type="submission" date="2020-05" db="UniProtKB">
        <authorList>
            <consortium name="EnsemblMetazoa"/>
        </authorList>
    </citation>
    <scope>IDENTIFICATION</scope>
    <source>
        <strain evidence="19">SANGQUA</strain>
    </source>
</reference>
<dbReference type="InterPro" id="IPR006146">
    <property type="entry name" value="5'-Nucleotdase_CS"/>
</dbReference>
<feature type="domain" description="5'-Nucleotidase C-terminal" evidence="18">
    <location>
        <begin position="352"/>
        <end position="513"/>
    </location>
</feature>
<dbReference type="GO" id="GO:0006196">
    <property type="term" value="P:AMP catabolic process"/>
    <property type="evidence" value="ECO:0007669"/>
    <property type="project" value="TreeGrafter"/>
</dbReference>
<comment type="subcellular location">
    <subcellularLocation>
        <location evidence="2">Secreted</location>
    </subcellularLocation>
</comment>
<evidence type="ECO:0000256" key="13">
    <source>
        <dbReference type="ARBA" id="ARBA00023240"/>
    </source>
</evidence>
<dbReference type="SUPFAM" id="SSF53474">
    <property type="entry name" value="alpha/beta-Hydrolases"/>
    <property type="match status" value="1"/>
</dbReference>
<sequence>MAKVLLLIGTLACVASMQRCSATDHLPPDQRQLGELFPLTIIHMNDLHARFAETSERSSKCKAAEGDTCIAGIARVFHTVQELRKRHRNALFFNVGDNFQGTIWYNYHRWRVVARFIKLLHPDAMTLGNHEFDDGLKGLRPYLSALAKKDIQTVATNLIRSTDPFPALPRSVTIKRKGRSIGIIGVIADKTHELSNTESITFSDSVAAVREEAAALKKRDVNIILVLSHCGLEVDKRIALEAGDDVDVIIGGHSHSFLFPNASSKPHNQQDTILGDYPVVVSSANGRKILIVQAYAYGKYVGRLTTYFDAQGEVQHWEGFPVYLSNSVPQSPVALRILAPYRRQVEAYGATKIAQTTVDLVQATCRLGECSLGCLVADAIADYYTNHTFHPVAIVNAGNFRSPIPKGDITNEEAIGASPFSNTVDLLTLRGDALWQLVEHSLVWDSVKRLNVAQVAGLRVVADLDRAPYGRVLSIDVRNLNDGVSYEPLNRTANYRVVTMSFIATGKDGFRWALERSERQIGPLDSDTFIQYLKKLKVVNESNLVGGRMILNGTVKSPNPGRVRSCGTMIQYYVRESIQFVVSYALCLFYSCRVLFGLLVLLVTKPHTKFWATKERPVPPECLRNHEYGTDKYQNANGIRIHFVENGDRSKPLMVLVHGFPEFWFSWRHQLKEFAKDYWVVALDMRGYGDTEKPQYQYAYRIDNMTEDIRCLVRQLGRQKFTLVAHDWGAVIGWHFITKHMEMVDRYIMMDAPSQKIARKLFSTSKTQFKMSWYIFFYQMPWLPEFFVRLMDFHLFEVVFRHHGGPDVIEAFKYTFSKPHGMTYPINYYRQNFRFFTRRQMPPRPKTFAPGLYLIGEKDLYISKESGPLMQQEFENLEFRVVPGVDHFLQQHNPELVNQVMREFLSKS</sequence>
<dbReference type="InterPro" id="IPR004843">
    <property type="entry name" value="Calcineurin-like_PHP"/>
</dbReference>
<dbReference type="EC" id="3.6.1.5" evidence="4"/>
<keyword evidence="13" id="KW-1199">Hemostasis impairing toxin</keyword>
<feature type="domain" description="AB hydrolase-1" evidence="17">
    <location>
        <begin position="652"/>
        <end position="763"/>
    </location>
</feature>
<evidence type="ECO:0000313" key="20">
    <source>
        <dbReference type="Proteomes" id="UP000076407"/>
    </source>
</evidence>
<dbReference type="GO" id="GO:0000166">
    <property type="term" value="F:nucleotide binding"/>
    <property type="evidence" value="ECO:0007669"/>
    <property type="project" value="UniProtKB-KW"/>
</dbReference>
<dbReference type="GO" id="GO:0008253">
    <property type="term" value="F:5'-nucleotidase activity"/>
    <property type="evidence" value="ECO:0007669"/>
    <property type="project" value="TreeGrafter"/>
</dbReference>
<dbReference type="SUPFAM" id="SSF55816">
    <property type="entry name" value="5'-nucleotidase (syn. UDP-sugar hydrolase), C-terminal domain"/>
    <property type="match status" value="1"/>
</dbReference>
<evidence type="ECO:0000259" key="17">
    <source>
        <dbReference type="Pfam" id="PF00561"/>
    </source>
</evidence>
<keyword evidence="20" id="KW-1185">Reference proteome</keyword>
<evidence type="ECO:0000256" key="2">
    <source>
        <dbReference type="ARBA" id="ARBA00004613"/>
    </source>
</evidence>
<evidence type="ECO:0000256" key="5">
    <source>
        <dbReference type="ARBA" id="ARBA00022442"/>
    </source>
</evidence>
<evidence type="ECO:0000256" key="4">
    <source>
        <dbReference type="ARBA" id="ARBA00012148"/>
    </source>
</evidence>
<name>A0A182XJM6_ANOQN</name>
<protein>
    <recommendedName>
        <fullName evidence="14">Apyrase</fullName>
        <ecNumber evidence="4">3.6.1.5</ecNumber>
    </recommendedName>
</protein>
<evidence type="ECO:0000256" key="8">
    <source>
        <dbReference type="ARBA" id="ARBA00022723"/>
    </source>
</evidence>
<evidence type="ECO:0000313" key="19">
    <source>
        <dbReference type="EnsemblMetazoa" id="AQUA010060-PA"/>
    </source>
</evidence>
<dbReference type="PRINTS" id="PR01607">
    <property type="entry name" value="APYRASEFAMLY"/>
</dbReference>